<dbReference type="Proteomes" id="UP000054843">
    <property type="component" value="Unassembled WGS sequence"/>
</dbReference>
<dbReference type="AlphaFoldDB" id="A0A0V1MSZ1"/>
<evidence type="ECO:0000313" key="2">
    <source>
        <dbReference type="Proteomes" id="UP000054843"/>
    </source>
</evidence>
<organism evidence="1 2">
    <name type="scientific">Trichinella papuae</name>
    <dbReference type="NCBI Taxonomy" id="268474"/>
    <lineage>
        <taxon>Eukaryota</taxon>
        <taxon>Metazoa</taxon>
        <taxon>Ecdysozoa</taxon>
        <taxon>Nematoda</taxon>
        <taxon>Enoplea</taxon>
        <taxon>Dorylaimia</taxon>
        <taxon>Trichinellida</taxon>
        <taxon>Trichinellidae</taxon>
        <taxon>Trichinella</taxon>
    </lineage>
</organism>
<evidence type="ECO:0000313" key="1">
    <source>
        <dbReference type="EMBL" id="KRZ74735.1"/>
    </source>
</evidence>
<keyword evidence="2" id="KW-1185">Reference proteome</keyword>
<gene>
    <name evidence="1" type="ORF">T10_2470</name>
</gene>
<reference evidence="1 2" key="1">
    <citation type="submission" date="2015-01" db="EMBL/GenBank/DDBJ databases">
        <title>Evolution of Trichinella species and genotypes.</title>
        <authorList>
            <person name="Korhonen P.K."/>
            <person name="Edoardo P."/>
            <person name="Giuseppe L.R."/>
            <person name="Gasser R.B."/>
        </authorList>
    </citation>
    <scope>NUCLEOTIDE SEQUENCE [LARGE SCALE GENOMIC DNA]</scope>
    <source>
        <strain evidence="1">ISS1980</strain>
    </source>
</reference>
<accession>A0A0V1MSZ1</accession>
<proteinExistence type="predicted"/>
<protein>
    <submittedName>
        <fullName evidence="1">Uncharacterized protein</fullName>
    </submittedName>
</protein>
<dbReference type="OrthoDB" id="10586917at2759"/>
<dbReference type="EMBL" id="JYDO01000046">
    <property type="protein sequence ID" value="KRZ74735.1"/>
    <property type="molecule type" value="Genomic_DNA"/>
</dbReference>
<comment type="caution">
    <text evidence="1">The sequence shown here is derived from an EMBL/GenBank/DDBJ whole genome shotgun (WGS) entry which is preliminary data.</text>
</comment>
<name>A0A0V1MSZ1_9BILA</name>
<sequence>MISTYILSTSLHSDESLPTLFFHIKKETSFINICKLACLCAKSRNLRVGRSVKHGKLQKRVIFGPLSRWPVARRERERERIIVHIHCPTSSSSGNDRRPQVGRLLTASTRVVLFVCSIVLVQEYQRDVHLPSSLSTLFWTAQLPTAKLRCLEEEKF</sequence>